<evidence type="ECO:0000256" key="3">
    <source>
        <dbReference type="ARBA" id="ARBA00023002"/>
    </source>
</evidence>
<sequence length="555" mass="58740">MTDSKAPAATPDDKGARGVPGAPSPSGSGTNPLAPVPAGTRTPADVVTPDLVARLTRGVVGSGRTACHAPFTGEKLADLPESTPEDVAEAFERARAAQAAWAATPVRRRAAVLLRFHDLVLERQAEVLDLIQLETGKARLHAHEEVQGVLVTARHYGRKAASYLRPKRHTGAVPTLTRVTELRHPRGVVGQIVPWNYPLELAVDDALPAFVAGNAVVMKPDTETALTVLWARELLVEAGLPAEVCQVVVGEGPVVGPAVVEHADYVSFTGSTRTGRDVARQAAGRLVGASLELGGKNPMLVLHDADVEKAAAGAVRACFSSAGQLCISVERLYVHEAVADAFLERFAARTRALRLGAALAYGADMGSLVGERQLETVTRHVEEAVAKGAKVVAGGVARPDIGPYFYEPTILDGVEAPMEVCGEETFGPVVSVYRFGDEDQAVALANATPYGLNASVWTRDGARARRIAARLRCGSVNINEGYAAAYGSVQSPMGGMKDSGLGRRHGAEGIHKYTEAQTVAHQRILPMAPSFGMDDAGYAAFMNRSLRVMKALRLR</sequence>
<dbReference type="InterPro" id="IPR016162">
    <property type="entry name" value="Ald_DH_N"/>
</dbReference>
<feature type="active site" evidence="6">
    <location>
        <position position="292"/>
    </location>
</feature>
<evidence type="ECO:0000256" key="6">
    <source>
        <dbReference type="PROSITE-ProRule" id="PRU10007"/>
    </source>
</evidence>
<proteinExistence type="inferred from homology"/>
<dbReference type="InterPro" id="IPR016163">
    <property type="entry name" value="Ald_DH_C"/>
</dbReference>
<comment type="catalytic activity">
    <reaction evidence="5">
        <text>succinate semialdehyde + NADP(+) + H2O = succinate + NADPH + 2 H(+)</text>
        <dbReference type="Rhea" id="RHEA:13213"/>
        <dbReference type="ChEBI" id="CHEBI:15377"/>
        <dbReference type="ChEBI" id="CHEBI:15378"/>
        <dbReference type="ChEBI" id="CHEBI:30031"/>
        <dbReference type="ChEBI" id="CHEBI:57706"/>
        <dbReference type="ChEBI" id="CHEBI:57783"/>
        <dbReference type="ChEBI" id="CHEBI:58349"/>
        <dbReference type="EC" id="1.2.1.79"/>
    </reaction>
</comment>
<dbReference type="RefSeq" id="WP_189932043.1">
    <property type="nucleotide sequence ID" value="NZ_BNCD01000007.1"/>
</dbReference>
<dbReference type="Proteomes" id="UP000603708">
    <property type="component" value="Unassembled WGS sequence"/>
</dbReference>
<dbReference type="FunFam" id="3.40.309.10:FF:000009">
    <property type="entry name" value="Aldehyde dehydrogenase A"/>
    <property type="match status" value="1"/>
</dbReference>
<organism evidence="10 11">
    <name type="scientific">Streptomyces sulfonofaciens</name>
    <dbReference type="NCBI Taxonomy" id="68272"/>
    <lineage>
        <taxon>Bacteria</taxon>
        <taxon>Bacillati</taxon>
        <taxon>Actinomycetota</taxon>
        <taxon>Actinomycetes</taxon>
        <taxon>Kitasatosporales</taxon>
        <taxon>Streptomycetaceae</taxon>
        <taxon>Streptomyces</taxon>
    </lineage>
</organism>
<reference evidence="10" key="2">
    <citation type="submission" date="2020-09" db="EMBL/GenBank/DDBJ databases">
        <authorList>
            <person name="Sun Q."/>
            <person name="Ohkuma M."/>
        </authorList>
    </citation>
    <scope>NUCLEOTIDE SEQUENCE</scope>
    <source>
        <strain evidence="10">JCM 5069</strain>
    </source>
</reference>
<evidence type="ECO:0000256" key="7">
    <source>
        <dbReference type="RuleBase" id="RU003345"/>
    </source>
</evidence>
<dbReference type="PANTHER" id="PTHR11699">
    <property type="entry name" value="ALDEHYDE DEHYDROGENASE-RELATED"/>
    <property type="match status" value="1"/>
</dbReference>
<dbReference type="Pfam" id="PF00171">
    <property type="entry name" value="Aldedh"/>
    <property type="match status" value="1"/>
</dbReference>
<evidence type="ECO:0000313" key="10">
    <source>
        <dbReference type="EMBL" id="GHH78719.1"/>
    </source>
</evidence>
<dbReference type="PROSITE" id="PS00687">
    <property type="entry name" value="ALDEHYDE_DEHYDR_GLU"/>
    <property type="match status" value="1"/>
</dbReference>
<keyword evidence="2" id="KW-0521">NADP</keyword>
<dbReference type="Gene3D" id="3.40.309.10">
    <property type="entry name" value="Aldehyde Dehydrogenase, Chain A, domain 2"/>
    <property type="match status" value="1"/>
</dbReference>
<evidence type="ECO:0000256" key="8">
    <source>
        <dbReference type="SAM" id="MobiDB-lite"/>
    </source>
</evidence>
<keyword evidence="11" id="KW-1185">Reference proteome</keyword>
<evidence type="ECO:0000256" key="5">
    <source>
        <dbReference type="ARBA" id="ARBA00048559"/>
    </source>
</evidence>
<dbReference type="EMBL" id="BNCD01000007">
    <property type="protein sequence ID" value="GHH78719.1"/>
    <property type="molecule type" value="Genomic_DNA"/>
</dbReference>
<evidence type="ECO:0000256" key="1">
    <source>
        <dbReference type="ARBA" id="ARBA00009986"/>
    </source>
</evidence>
<dbReference type="GO" id="GO:0036243">
    <property type="term" value="F:succinate-semialdehyde dehydrogenase (NADP+) activity"/>
    <property type="evidence" value="ECO:0007669"/>
    <property type="project" value="UniProtKB-EC"/>
</dbReference>
<feature type="domain" description="Aldehyde dehydrogenase" evidence="9">
    <location>
        <begin position="64"/>
        <end position="519"/>
    </location>
</feature>
<dbReference type="Gene3D" id="3.40.605.10">
    <property type="entry name" value="Aldehyde Dehydrogenase, Chain A, domain 1"/>
    <property type="match status" value="1"/>
</dbReference>
<evidence type="ECO:0000313" key="11">
    <source>
        <dbReference type="Proteomes" id="UP000603708"/>
    </source>
</evidence>
<dbReference type="EC" id="1.2.1.79" evidence="4"/>
<evidence type="ECO:0000256" key="2">
    <source>
        <dbReference type="ARBA" id="ARBA00022857"/>
    </source>
</evidence>
<reference evidence="10" key="1">
    <citation type="journal article" date="2014" name="Int. J. Syst. Evol. Microbiol.">
        <title>Complete genome sequence of Corynebacterium casei LMG S-19264T (=DSM 44701T), isolated from a smear-ripened cheese.</title>
        <authorList>
            <consortium name="US DOE Joint Genome Institute (JGI-PGF)"/>
            <person name="Walter F."/>
            <person name="Albersmeier A."/>
            <person name="Kalinowski J."/>
            <person name="Ruckert C."/>
        </authorList>
    </citation>
    <scope>NUCLEOTIDE SEQUENCE</scope>
    <source>
        <strain evidence="10">JCM 5069</strain>
    </source>
</reference>
<dbReference type="NCBIfam" id="NF006916">
    <property type="entry name" value="PRK09407.1"/>
    <property type="match status" value="1"/>
</dbReference>
<dbReference type="FunFam" id="3.40.605.10:FF:000010">
    <property type="entry name" value="N-succinylglutamate 5-semialdehyde dehydrogenase"/>
    <property type="match status" value="1"/>
</dbReference>
<feature type="region of interest" description="Disordered" evidence="8">
    <location>
        <begin position="1"/>
        <end position="45"/>
    </location>
</feature>
<dbReference type="InterPro" id="IPR029510">
    <property type="entry name" value="Ald_DH_CS_GLU"/>
</dbReference>
<comment type="similarity">
    <text evidence="1 7">Belongs to the aldehyde dehydrogenase family.</text>
</comment>
<evidence type="ECO:0000259" key="9">
    <source>
        <dbReference type="Pfam" id="PF00171"/>
    </source>
</evidence>
<dbReference type="InterPro" id="IPR015590">
    <property type="entry name" value="Aldehyde_DH_dom"/>
</dbReference>
<gene>
    <name evidence="10" type="primary">gabD2</name>
    <name evidence="10" type="ORF">GCM10018793_29920</name>
</gene>
<evidence type="ECO:0000256" key="4">
    <source>
        <dbReference type="ARBA" id="ARBA00039122"/>
    </source>
</evidence>
<name>A0A919G6P1_9ACTN</name>
<accession>A0A919G6P1</accession>
<protein>
    <recommendedName>
        <fullName evidence="4">succinate-semialdehyde dehydrogenase (NADP(+))</fullName>
        <ecNumber evidence="4">1.2.1.79</ecNumber>
    </recommendedName>
</protein>
<dbReference type="SUPFAM" id="SSF53720">
    <property type="entry name" value="ALDH-like"/>
    <property type="match status" value="1"/>
</dbReference>
<keyword evidence="3 7" id="KW-0560">Oxidoreductase</keyword>
<dbReference type="AlphaFoldDB" id="A0A919G6P1"/>
<comment type="caution">
    <text evidence="10">The sequence shown here is derived from an EMBL/GenBank/DDBJ whole genome shotgun (WGS) entry which is preliminary data.</text>
</comment>
<feature type="compositionally biased region" description="Low complexity" evidence="8">
    <location>
        <begin position="20"/>
        <end position="29"/>
    </location>
</feature>
<dbReference type="InterPro" id="IPR016161">
    <property type="entry name" value="Ald_DH/histidinol_DH"/>
</dbReference>